<dbReference type="SUPFAM" id="SSF52540">
    <property type="entry name" value="P-loop containing nucleoside triphosphate hydrolases"/>
    <property type="match status" value="1"/>
</dbReference>
<feature type="compositionally biased region" description="Basic residues" evidence="1">
    <location>
        <begin position="67"/>
        <end position="79"/>
    </location>
</feature>
<reference evidence="3 4" key="1">
    <citation type="submission" date="2024-05" db="EMBL/GenBank/DDBJ databases">
        <authorList>
            <person name="Wallberg A."/>
        </authorList>
    </citation>
    <scope>NUCLEOTIDE SEQUENCE [LARGE SCALE GENOMIC DNA]</scope>
</reference>
<feature type="non-terminal residue" evidence="3">
    <location>
        <position position="561"/>
    </location>
</feature>
<organism evidence="3 4">
    <name type="scientific">Meganyctiphanes norvegica</name>
    <name type="common">Northern krill</name>
    <name type="synonym">Thysanopoda norvegica</name>
    <dbReference type="NCBI Taxonomy" id="48144"/>
    <lineage>
        <taxon>Eukaryota</taxon>
        <taxon>Metazoa</taxon>
        <taxon>Ecdysozoa</taxon>
        <taxon>Arthropoda</taxon>
        <taxon>Crustacea</taxon>
        <taxon>Multicrustacea</taxon>
        <taxon>Malacostraca</taxon>
        <taxon>Eumalacostraca</taxon>
        <taxon>Eucarida</taxon>
        <taxon>Euphausiacea</taxon>
        <taxon>Euphausiidae</taxon>
        <taxon>Meganyctiphanes</taxon>
    </lineage>
</organism>
<sequence length="561" mass="63239">MGRSGDDRTYYPCLKCDVWVPHYAKETHTVECHQLGLSKFSHPYCKEYHLYAHISIIENNDEESNSSKRKSNSSKRKESRKSGNESASFGSDSRRSNKSSKASVSSEESFKSQPEWLKKIFPSFHYRLVLMNESDLIRNDIVAYSPVALKCKNYEVAFLAIPEESIQVGHIALHATGVDLYLPSIENESLVDLYKISDIHHASKVYLKPDQSLKSSILSKVQSHIHSLLLRGSGSLGVPFALKKGSKLFLKPDKATPSFTVSGITIVDESTYFKRDNDKVQNFTNDSVFDSEQVSSSEYLTLDEWGEDSCSGINNSEEPNDLPEVIEGISKLNLSSNESGGYITIDEYQEGDSKNELSINNESEQSKKDETISGIECNIITSTPRKKTSKGSKDENSLYKPILADKCREKLISSIHMVDNTDSSKILYINNWFYIKNATEIIIEENCESKIEEQLKKISGKNIEKYCEDESYLQLVKIIQKKIKEFDSSVDPLYHGWSGVLLSGPPGTGKTLMATSVADNLGLPLFKFTLEDDTILHGKQDKDEAIRKLFKRSIERNVYLI</sequence>
<name>A0AAV2QPM7_MEGNR</name>
<dbReference type="Gene3D" id="3.40.50.300">
    <property type="entry name" value="P-loop containing nucleotide triphosphate hydrolases"/>
    <property type="match status" value="1"/>
</dbReference>
<dbReference type="InterPro" id="IPR027417">
    <property type="entry name" value="P-loop_NTPase"/>
</dbReference>
<evidence type="ECO:0000256" key="1">
    <source>
        <dbReference type="SAM" id="MobiDB-lite"/>
    </source>
</evidence>
<evidence type="ECO:0000313" key="4">
    <source>
        <dbReference type="Proteomes" id="UP001497623"/>
    </source>
</evidence>
<evidence type="ECO:0000313" key="3">
    <source>
        <dbReference type="EMBL" id="CAL4093090.1"/>
    </source>
</evidence>
<keyword evidence="4" id="KW-1185">Reference proteome</keyword>
<dbReference type="EMBL" id="CAXKWB010008931">
    <property type="protein sequence ID" value="CAL4093090.1"/>
    <property type="molecule type" value="Genomic_DNA"/>
</dbReference>
<gene>
    <name evidence="3" type="ORF">MNOR_LOCUS14723</name>
</gene>
<feature type="domain" description="ATPase AAA-type core" evidence="2">
    <location>
        <begin position="500"/>
        <end position="553"/>
    </location>
</feature>
<accession>A0AAV2QPM7</accession>
<comment type="caution">
    <text evidence="3">The sequence shown here is derived from an EMBL/GenBank/DDBJ whole genome shotgun (WGS) entry which is preliminary data.</text>
</comment>
<feature type="region of interest" description="Disordered" evidence="1">
    <location>
        <begin position="61"/>
        <end position="106"/>
    </location>
</feature>
<protein>
    <recommendedName>
        <fullName evidence="2">ATPase AAA-type core domain-containing protein</fullName>
    </recommendedName>
</protein>
<dbReference type="Pfam" id="PF00004">
    <property type="entry name" value="AAA"/>
    <property type="match status" value="1"/>
</dbReference>
<dbReference type="GO" id="GO:0005524">
    <property type="term" value="F:ATP binding"/>
    <property type="evidence" value="ECO:0007669"/>
    <property type="project" value="InterPro"/>
</dbReference>
<evidence type="ECO:0000259" key="2">
    <source>
        <dbReference type="Pfam" id="PF00004"/>
    </source>
</evidence>
<proteinExistence type="predicted"/>
<dbReference type="AlphaFoldDB" id="A0AAV2QPM7"/>
<dbReference type="Proteomes" id="UP001497623">
    <property type="component" value="Unassembled WGS sequence"/>
</dbReference>
<dbReference type="GO" id="GO:0016887">
    <property type="term" value="F:ATP hydrolysis activity"/>
    <property type="evidence" value="ECO:0007669"/>
    <property type="project" value="InterPro"/>
</dbReference>
<dbReference type="InterPro" id="IPR003959">
    <property type="entry name" value="ATPase_AAA_core"/>
</dbReference>